<dbReference type="InterPro" id="IPR023214">
    <property type="entry name" value="HAD_sf"/>
</dbReference>
<dbReference type="EMBL" id="CP030073">
    <property type="protein sequence ID" value="AWW36603.1"/>
    <property type="molecule type" value="Genomic_DNA"/>
</dbReference>
<dbReference type="NCBIfam" id="TIGR01681">
    <property type="entry name" value="HAD-SF-IIIC"/>
    <property type="match status" value="1"/>
</dbReference>
<dbReference type="KEGG" id="scad:DN051_08180"/>
<proteinExistence type="predicted"/>
<gene>
    <name evidence="1" type="ORF">DN051_08180</name>
</gene>
<organism evidence="1 2">
    <name type="scientific">Streptomyces cadmiisoli</name>
    <dbReference type="NCBI Taxonomy" id="2184053"/>
    <lineage>
        <taxon>Bacteria</taxon>
        <taxon>Bacillati</taxon>
        <taxon>Actinomycetota</taxon>
        <taxon>Actinomycetes</taxon>
        <taxon>Kitasatosporales</taxon>
        <taxon>Streptomycetaceae</taxon>
        <taxon>Streptomyces</taxon>
        <taxon>Streptomyces aurantiacus group</taxon>
    </lineage>
</organism>
<dbReference type="RefSeq" id="WP_079001676.1">
    <property type="nucleotide sequence ID" value="NZ_CP030073.1"/>
</dbReference>
<accession>A0A2Z4IWQ1</accession>
<dbReference type="Gene3D" id="3.40.50.1110">
    <property type="entry name" value="SGNH hydrolase"/>
    <property type="match status" value="1"/>
</dbReference>
<evidence type="ECO:0000313" key="1">
    <source>
        <dbReference type="EMBL" id="AWW36603.1"/>
    </source>
</evidence>
<dbReference type="InterPro" id="IPR036412">
    <property type="entry name" value="HAD-like_sf"/>
</dbReference>
<name>A0A2Z4IWQ1_9ACTN</name>
<dbReference type="NCBIfam" id="TIGR01686">
    <property type="entry name" value="FkbH"/>
    <property type="match status" value="1"/>
</dbReference>
<dbReference type="Gene3D" id="3.40.50.1000">
    <property type="entry name" value="HAD superfamily/HAD-like"/>
    <property type="match status" value="1"/>
</dbReference>
<dbReference type="GeneID" id="32590442"/>
<dbReference type="SUPFAM" id="SSF55729">
    <property type="entry name" value="Acyl-CoA N-acyltransferases (Nat)"/>
    <property type="match status" value="1"/>
</dbReference>
<reference evidence="1 2" key="1">
    <citation type="journal article" date="2019" name="Int. J. Syst. Evol. Microbiol.">
        <title>Streptomyces cadmiisoli sp. nov., a novel actinomycete isolated from cadmium-contaminated soil.</title>
        <authorList>
            <person name="Li K."/>
            <person name="Tang X."/>
            <person name="Zhao J."/>
            <person name="Guo Y."/>
            <person name="Tang Y."/>
            <person name="Gao J."/>
        </authorList>
    </citation>
    <scope>NUCLEOTIDE SEQUENCE [LARGE SCALE GENOMIC DNA]</scope>
    <source>
        <strain evidence="1 2">ZFG47</strain>
    </source>
</reference>
<evidence type="ECO:0000313" key="2">
    <source>
        <dbReference type="Proteomes" id="UP000249616"/>
    </source>
</evidence>
<dbReference type="AlphaFoldDB" id="A0A2Z4IWQ1"/>
<dbReference type="InterPro" id="IPR036514">
    <property type="entry name" value="SGNH_hydro_sf"/>
</dbReference>
<protein>
    <submittedName>
        <fullName evidence="1">HAD-IIIC family phosphatase</fullName>
    </submittedName>
</protein>
<dbReference type="InterPro" id="IPR010037">
    <property type="entry name" value="FkbH_domain"/>
</dbReference>
<dbReference type="Gene3D" id="3.40.630.30">
    <property type="match status" value="1"/>
</dbReference>
<dbReference type="InterPro" id="IPR010033">
    <property type="entry name" value="HAD_SF_ppase_IIIC"/>
</dbReference>
<dbReference type="Proteomes" id="UP000249616">
    <property type="component" value="Chromosome"/>
</dbReference>
<dbReference type="InterPro" id="IPR016181">
    <property type="entry name" value="Acyl_CoA_acyltransferase"/>
</dbReference>
<keyword evidence="2" id="KW-1185">Reference proteome</keyword>
<dbReference type="SUPFAM" id="SSF56784">
    <property type="entry name" value="HAD-like"/>
    <property type="match status" value="1"/>
</dbReference>
<sequence>MTRTGGALGPTAPAGTWHDPGALRALRTLHRSGKLAAEYGAVRGLLARMPPADLPAAGQLLSRVDPRTVRRHAPDVAVVAVAVTGHSTVAPVVAPLTAELARHGLLLEARVAPYGAYLQDLMRPPAEGLPQVTLCLLDAHTVFDDVTVPWRVEDVESAARARLALLGGAVRAHQEAGRGLLVLNTVPLLRRFTHQLIDLRSRARLGAVWREFNCGLLALAERYPGVVTVDLDPLVGEGVPACEPRTAQYARARLSDALLAACARETAHVVRASLGRGRKVLVLDLDGTLWGGVLGEAGPDGVELGAGLRGEAFQEFQRVVAQLGSQGVLLAVSSKNDEALVREALRGHPAMLLREDSFVRVNANWKAKHDNLRDIADRLGLGLDGFVFADDSLFECGLVAERLPEVAVVRVDDEPALHPSALLADGWFDLFELTEADLARAARYRTEALREEFREDVGSYEEYLEGLGIEVTLRPPGEADLARVSQLTLRTNQFHLATERLEVPRVADWLERPGRHVIAVRARDRFGDHGLVGALFLRRDGGLLRIDNFVLSCRVFSRGIEGGCVAAVLDFARSTGADAVTGRYLPSPRNAAFASFYSDHGFTVLDRDPDAADGKHGKHAVHFRHDLATRVPAPAHLRLDAAFGPFDAPRNGQGEQS</sequence>